<dbReference type="GO" id="GO:0005829">
    <property type="term" value="C:cytosol"/>
    <property type="evidence" value="ECO:0007669"/>
    <property type="project" value="TreeGrafter"/>
</dbReference>
<dbReference type="FunFam" id="3.90.870.10:FF:000001">
    <property type="entry name" value="Riboflavin biosynthesis protein RibBA"/>
    <property type="match status" value="1"/>
</dbReference>
<dbReference type="PIRSF" id="PIRSF001259">
    <property type="entry name" value="RibA"/>
    <property type="match status" value="1"/>
</dbReference>
<organism evidence="16 17">
    <name type="scientific">Helicobacter heilmannii</name>
    <dbReference type="NCBI Taxonomy" id="35817"/>
    <lineage>
        <taxon>Bacteria</taxon>
        <taxon>Pseudomonadati</taxon>
        <taxon>Campylobacterota</taxon>
        <taxon>Epsilonproteobacteria</taxon>
        <taxon>Campylobacterales</taxon>
        <taxon>Helicobacteraceae</taxon>
        <taxon>Helicobacter</taxon>
    </lineage>
</organism>
<dbReference type="RefSeq" id="WP_015107319.1">
    <property type="nucleotide sequence ID" value="NZ_CDMJ01000012.1"/>
</dbReference>
<dbReference type="GO" id="GO:0008686">
    <property type="term" value="F:3,4-dihydroxy-2-butanone-4-phosphate synthase activity"/>
    <property type="evidence" value="ECO:0007669"/>
    <property type="project" value="UniProtKB-UniRule"/>
</dbReference>
<feature type="site" description="Essential for catalytic activity" evidence="14">
    <location>
        <position position="126"/>
    </location>
</feature>
<evidence type="ECO:0000256" key="6">
    <source>
        <dbReference type="ARBA" id="ARBA00008976"/>
    </source>
</evidence>
<dbReference type="Pfam" id="PF00926">
    <property type="entry name" value="DHBP_synthase"/>
    <property type="match status" value="1"/>
</dbReference>
<dbReference type="GeneID" id="76197640"/>
<accession>A0A0K2XQA8</accession>
<evidence type="ECO:0000256" key="2">
    <source>
        <dbReference type="ARBA" id="ARBA00001936"/>
    </source>
</evidence>
<dbReference type="Proteomes" id="UP000046090">
    <property type="component" value="Unassembled WGS sequence"/>
</dbReference>
<dbReference type="PANTHER" id="PTHR21327:SF18">
    <property type="entry name" value="3,4-DIHYDROXY-2-BUTANONE 4-PHOSPHATE SYNTHASE"/>
    <property type="match status" value="1"/>
</dbReference>
<evidence type="ECO:0000313" key="17">
    <source>
        <dbReference type="Proteomes" id="UP000046090"/>
    </source>
</evidence>
<dbReference type="UniPathway" id="UPA00275">
    <property type="reaction ID" value="UER00399"/>
</dbReference>
<evidence type="ECO:0000259" key="15">
    <source>
        <dbReference type="Pfam" id="PF00925"/>
    </source>
</evidence>
<evidence type="ECO:0000256" key="10">
    <source>
        <dbReference type="ARBA" id="ARBA00022723"/>
    </source>
</evidence>
<gene>
    <name evidence="14" type="primary">ribB</name>
    <name evidence="16" type="ORF">HHE01_01640</name>
</gene>
<comment type="subunit">
    <text evidence="14">Homodimer.</text>
</comment>
<comment type="cofactor">
    <cofactor evidence="2">
        <name>Mn(2+)</name>
        <dbReference type="ChEBI" id="CHEBI:29035"/>
    </cofactor>
</comment>
<sequence length="343" mass="38270">MTNVHRVEQAINALKNGELVILMDDEDRENEGDLVMAGIFTTPEKINFMAKHARGLICVALTQEIANKFDLKPMVSQNDSKHETAFTISIDAKVAKTGISAYERSLTIELLCKEHSSPADFVRPGHIFPLIAKEEGVLVRTGHTEASVDLCKLAGLKPVSVICEIMKEDGSMAKRGDKFLLDFAKTHELKILYVSDIVSYRLQSENLLHLVEESPASLAGVACKGLVFLDHLKRKHFVYQFGELSDAPLVRFHIIRSDRELLGHAANYGFFMRVVERLRFEGGVLVFIDPQARVHDTLKNFGIGALVLKSLGIKRFRLLTTQDHPEHAALKGFDLDLLEAVCP</sequence>
<comment type="pathway">
    <text evidence="4 14">Cofactor biosynthesis; riboflavin biosynthesis; 2-hydroxy-3-oxobutyl phosphate from D-ribulose 5-phosphate: step 1/1.</text>
</comment>
<keyword evidence="10 14" id="KW-0479">Metal-binding</keyword>
<evidence type="ECO:0000313" key="16">
    <source>
        <dbReference type="EMBL" id="CRI35166.1"/>
    </source>
</evidence>
<dbReference type="GO" id="GO:0030145">
    <property type="term" value="F:manganese ion binding"/>
    <property type="evidence" value="ECO:0007669"/>
    <property type="project" value="UniProtKB-UniRule"/>
</dbReference>
<dbReference type="GO" id="GO:0000287">
    <property type="term" value="F:magnesium ion binding"/>
    <property type="evidence" value="ECO:0007669"/>
    <property type="project" value="UniProtKB-UniRule"/>
</dbReference>
<evidence type="ECO:0000256" key="14">
    <source>
        <dbReference type="HAMAP-Rule" id="MF_00180"/>
    </source>
</evidence>
<feature type="binding site" evidence="14">
    <location>
        <position position="29"/>
    </location>
    <ligand>
        <name>Mg(2+)</name>
        <dbReference type="ChEBI" id="CHEBI:18420"/>
        <label>1</label>
    </ligand>
</feature>
<dbReference type="NCBIfam" id="NF006804">
    <property type="entry name" value="PRK09314.1"/>
    <property type="match status" value="1"/>
</dbReference>
<reference evidence="17" key="1">
    <citation type="submission" date="2014-12" db="EMBL/GenBank/DDBJ databases">
        <authorList>
            <person name="Smet A."/>
        </authorList>
    </citation>
    <scope>NUCLEOTIDE SEQUENCE [LARGE SCALE GENOMIC DNA]</scope>
</reference>
<feature type="domain" description="GTP cyclohydrolase II" evidence="15">
    <location>
        <begin position="293"/>
        <end position="341"/>
    </location>
</feature>
<evidence type="ECO:0000256" key="1">
    <source>
        <dbReference type="ARBA" id="ARBA00000141"/>
    </source>
</evidence>
<dbReference type="Pfam" id="PF00925">
    <property type="entry name" value="GTP_cyclohydro2"/>
    <property type="match status" value="1"/>
</dbReference>
<dbReference type="NCBIfam" id="TIGR00506">
    <property type="entry name" value="ribB"/>
    <property type="match status" value="1"/>
</dbReference>
<dbReference type="GO" id="GO:0003935">
    <property type="term" value="F:GTP cyclohydrolase II activity"/>
    <property type="evidence" value="ECO:0007669"/>
    <property type="project" value="TreeGrafter"/>
</dbReference>
<comment type="similarity">
    <text evidence="6">In the C-terminal section; belongs to the GTP cyclohydrolase II family.</text>
</comment>
<evidence type="ECO:0000256" key="7">
    <source>
        <dbReference type="ARBA" id="ARBA00012153"/>
    </source>
</evidence>
<dbReference type="SUPFAM" id="SSF142695">
    <property type="entry name" value="RibA-like"/>
    <property type="match status" value="1"/>
</dbReference>
<proteinExistence type="inferred from homology"/>
<dbReference type="InterPro" id="IPR032677">
    <property type="entry name" value="GTP_cyclohydro_II"/>
</dbReference>
<comment type="catalytic activity">
    <reaction evidence="1 14">
        <text>D-ribulose 5-phosphate = (2S)-2-hydroxy-3-oxobutyl phosphate + formate + H(+)</text>
        <dbReference type="Rhea" id="RHEA:18457"/>
        <dbReference type="ChEBI" id="CHEBI:15378"/>
        <dbReference type="ChEBI" id="CHEBI:15740"/>
        <dbReference type="ChEBI" id="CHEBI:58121"/>
        <dbReference type="ChEBI" id="CHEBI:58830"/>
        <dbReference type="EC" id="4.1.99.12"/>
    </reaction>
</comment>
<name>A0A0K2XQA8_HELHE</name>
<dbReference type="EMBL" id="CDMK01000003">
    <property type="protein sequence ID" value="CRI35166.1"/>
    <property type="molecule type" value="Genomic_DNA"/>
</dbReference>
<dbReference type="AlphaFoldDB" id="A0A0K2XQA8"/>
<keyword evidence="17" id="KW-1185">Reference proteome</keyword>
<feature type="binding site" evidence="14">
    <location>
        <position position="143"/>
    </location>
    <ligand>
        <name>Mg(2+)</name>
        <dbReference type="ChEBI" id="CHEBI:18420"/>
        <label>2</label>
    </ligand>
</feature>
<dbReference type="HAMAP" id="MF_00180">
    <property type="entry name" value="RibB"/>
    <property type="match status" value="1"/>
</dbReference>
<comment type="function">
    <text evidence="3 14">Catalyzes the conversion of D-ribulose 5-phosphate to formate and 3,4-dihydroxy-2-butanone 4-phosphate.</text>
</comment>
<dbReference type="EC" id="4.1.99.12" evidence="7 14"/>
<evidence type="ECO:0000256" key="11">
    <source>
        <dbReference type="ARBA" id="ARBA00022842"/>
    </source>
</evidence>
<dbReference type="Gene3D" id="3.90.870.10">
    <property type="entry name" value="DHBP synthase"/>
    <property type="match status" value="1"/>
</dbReference>
<feature type="binding site" evidence="14">
    <location>
        <position position="29"/>
    </location>
    <ligand>
        <name>Mg(2+)</name>
        <dbReference type="ChEBI" id="CHEBI:18420"/>
        <label>2</label>
    </ligand>
</feature>
<evidence type="ECO:0000256" key="8">
    <source>
        <dbReference type="ARBA" id="ARBA00018836"/>
    </source>
</evidence>
<dbReference type="InterPro" id="IPR017945">
    <property type="entry name" value="DHBP_synth_RibB-like_a/b_dom"/>
</dbReference>
<evidence type="ECO:0000256" key="4">
    <source>
        <dbReference type="ARBA" id="ARBA00004904"/>
    </source>
</evidence>
<keyword evidence="16" id="KW-0378">Hydrolase</keyword>
<dbReference type="PANTHER" id="PTHR21327">
    <property type="entry name" value="GTP CYCLOHYDROLASE II-RELATED"/>
    <property type="match status" value="1"/>
</dbReference>
<feature type="binding site" evidence="14">
    <location>
        <position position="33"/>
    </location>
    <ligand>
        <name>D-ribulose 5-phosphate</name>
        <dbReference type="ChEBI" id="CHEBI:58121"/>
    </ligand>
</feature>
<evidence type="ECO:0000256" key="3">
    <source>
        <dbReference type="ARBA" id="ARBA00002284"/>
    </source>
</evidence>
<dbReference type="InterPro" id="IPR000422">
    <property type="entry name" value="DHBP_synthase_RibB"/>
</dbReference>
<evidence type="ECO:0000256" key="12">
    <source>
        <dbReference type="ARBA" id="ARBA00023211"/>
    </source>
</evidence>
<dbReference type="SUPFAM" id="SSF55821">
    <property type="entry name" value="YrdC/RibB"/>
    <property type="match status" value="1"/>
</dbReference>
<keyword evidence="9 14" id="KW-0686">Riboflavin biosynthesis</keyword>
<evidence type="ECO:0000256" key="9">
    <source>
        <dbReference type="ARBA" id="ARBA00022619"/>
    </source>
</evidence>
<feature type="binding site" evidence="14">
    <location>
        <begin position="140"/>
        <end position="144"/>
    </location>
    <ligand>
        <name>D-ribulose 5-phosphate</name>
        <dbReference type="ChEBI" id="CHEBI:58121"/>
    </ligand>
</feature>
<keyword evidence="11 14" id="KW-0460">Magnesium</keyword>
<feature type="binding site" evidence="14">
    <location>
        <begin position="28"/>
        <end position="29"/>
    </location>
    <ligand>
        <name>D-ribulose 5-phosphate</name>
        <dbReference type="ChEBI" id="CHEBI:58121"/>
    </ligand>
</feature>
<keyword evidence="12 14" id="KW-0464">Manganese</keyword>
<keyword evidence="13 14" id="KW-0456">Lyase</keyword>
<feature type="site" description="Essential for catalytic activity" evidence="14">
    <location>
        <position position="164"/>
    </location>
</feature>
<evidence type="ECO:0000256" key="13">
    <source>
        <dbReference type="ARBA" id="ARBA00023239"/>
    </source>
</evidence>
<protein>
    <recommendedName>
        <fullName evidence="8 14">3,4-dihydroxy-2-butanone 4-phosphate synthase</fullName>
        <shortName evidence="14">DHBP synthase</shortName>
        <ecNumber evidence="7 14">4.1.99.12</ecNumber>
    </recommendedName>
</protein>
<evidence type="ECO:0000256" key="5">
    <source>
        <dbReference type="ARBA" id="ARBA00005520"/>
    </source>
</evidence>
<comment type="cofactor">
    <cofactor evidence="14">
        <name>Mg(2+)</name>
        <dbReference type="ChEBI" id="CHEBI:18420"/>
    </cofactor>
    <cofactor evidence="14">
        <name>Mn(2+)</name>
        <dbReference type="ChEBI" id="CHEBI:29035"/>
    </cofactor>
    <text evidence="14">Binds 2 divalent metal cations per subunit. Magnesium or manganese.</text>
</comment>
<dbReference type="InterPro" id="IPR036144">
    <property type="entry name" value="RibA-like_sf"/>
</dbReference>
<comment type="similarity">
    <text evidence="14">Belongs to the DHBP synthase family.</text>
</comment>
<dbReference type="GO" id="GO:0009231">
    <property type="term" value="P:riboflavin biosynthetic process"/>
    <property type="evidence" value="ECO:0007669"/>
    <property type="project" value="UniProtKB-UniRule"/>
</dbReference>
<comment type="similarity">
    <text evidence="5">In the N-terminal section; belongs to the DHBP synthase family.</text>
</comment>